<feature type="transmembrane region" description="Helical" evidence="1">
    <location>
        <begin position="24"/>
        <end position="45"/>
    </location>
</feature>
<dbReference type="Proteomes" id="UP000249451">
    <property type="component" value="Unassembled WGS sequence"/>
</dbReference>
<evidence type="ECO:0000313" key="2">
    <source>
        <dbReference type="EMBL" id="PZP00683.1"/>
    </source>
</evidence>
<name>A0A2W5B4D0_9CORY</name>
<comment type="caution">
    <text evidence="2">The sequence shown here is derived from an EMBL/GenBank/DDBJ whole genome shotgun (WGS) entry which is preliminary data.</text>
</comment>
<dbReference type="EMBL" id="QFNY01000116">
    <property type="protein sequence ID" value="PZP00683.1"/>
    <property type="molecule type" value="Genomic_DNA"/>
</dbReference>
<accession>A0A2W5B4D0</accession>
<keyword evidence="1" id="KW-0812">Transmembrane</keyword>
<dbReference type="AlphaFoldDB" id="A0A2W5B4D0"/>
<keyword evidence="1" id="KW-0472">Membrane</keyword>
<sequence length="92" mass="9604">METVDILAQMASTGNSGIGSVDNLIAMFIQIVGAAIGLGFLLDSLKDSFGKGGSNEKGKNISKDIMWFVIVVCLFGALPKLLGLGSGFFAYL</sequence>
<evidence type="ECO:0000256" key="1">
    <source>
        <dbReference type="SAM" id="Phobius"/>
    </source>
</evidence>
<organism evidence="2 3">
    <name type="scientific">Corynebacterium urealyticum</name>
    <dbReference type="NCBI Taxonomy" id="43771"/>
    <lineage>
        <taxon>Bacteria</taxon>
        <taxon>Bacillati</taxon>
        <taxon>Actinomycetota</taxon>
        <taxon>Actinomycetes</taxon>
        <taxon>Mycobacteriales</taxon>
        <taxon>Corynebacteriaceae</taxon>
        <taxon>Corynebacterium</taxon>
    </lineage>
</organism>
<proteinExistence type="predicted"/>
<reference evidence="2 3" key="1">
    <citation type="submission" date="2017-11" db="EMBL/GenBank/DDBJ databases">
        <title>Infants hospitalized years apart are colonized by the same room-sourced microbial strains.</title>
        <authorList>
            <person name="Brooks B."/>
            <person name="Olm M.R."/>
            <person name="Firek B.A."/>
            <person name="Baker R."/>
            <person name="Thomas B.C."/>
            <person name="Morowitz M.J."/>
            <person name="Banfield J.F."/>
        </authorList>
    </citation>
    <scope>NUCLEOTIDE SEQUENCE [LARGE SCALE GENOMIC DNA]</scope>
    <source>
        <strain evidence="2">S2_012_000_R3_87</strain>
    </source>
</reference>
<keyword evidence="1" id="KW-1133">Transmembrane helix</keyword>
<feature type="transmembrane region" description="Helical" evidence="1">
    <location>
        <begin position="65"/>
        <end position="91"/>
    </location>
</feature>
<gene>
    <name evidence="2" type="ORF">DI609_05875</name>
</gene>
<protein>
    <submittedName>
        <fullName evidence="2">Uncharacterized protein</fullName>
    </submittedName>
</protein>
<evidence type="ECO:0000313" key="3">
    <source>
        <dbReference type="Proteomes" id="UP000249451"/>
    </source>
</evidence>